<dbReference type="EMBL" id="JBEDNZ010000015">
    <property type="protein sequence ID" value="KAL0828905.1"/>
    <property type="molecule type" value="Genomic_DNA"/>
</dbReference>
<proteinExistence type="predicted"/>
<feature type="transmembrane region" description="Helical" evidence="6">
    <location>
        <begin position="207"/>
        <end position="224"/>
    </location>
</feature>
<feature type="compositionally biased region" description="Polar residues" evidence="5">
    <location>
        <begin position="527"/>
        <end position="541"/>
    </location>
</feature>
<comment type="caution">
    <text evidence="7">The sequence shown here is derived from an EMBL/GenBank/DDBJ whole genome shotgun (WGS) entry which is preliminary data.</text>
</comment>
<dbReference type="InterPro" id="IPR005828">
    <property type="entry name" value="MFS_sugar_transport-like"/>
</dbReference>
<dbReference type="Pfam" id="PF00083">
    <property type="entry name" value="Sugar_tr"/>
    <property type="match status" value="1"/>
</dbReference>
<evidence type="ECO:0000256" key="2">
    <source>
        <dbReference type="ARBA" id="ARBA00022692"/>
    </source>
</evidence>
<feature type="transmembrane region" description="Helical" evidence="6">
    <location>
        <begin position="180"/>
        <end position="201"/>
    </location>
</feature>
<evidence type="ECO:0000256" key="4">
    <source>
        <dbReference type="ARBA" id="ARBA00023136"/>
    </source>
</evidence>
<organism evidence="7 8">
    <name type="scientific">Loxostege sticticalis</name>
    <name type="common">Beet webworm moth</name>
    <dbReference type="NCBI Taxonomy" id="481309"/>
    <lineage>
        <taxon>Eukaryota</taxon>
        <taxon>Metazoa</taxon>
        <taxon>Ecdysozoa</taxon>
        <taxon>Arthropoda</taxon>
        <taxon>Hexapoda</taxon>
        <taxon>Insecta</taxon>
        <taxon>Pterygota</taxon>
        <taxon>Neoptera</taxon>
        <taxon>Endopterygota</taxon>
        <taxon>Lepidoptera</taxon>
        <taxon>Glossata</taxon>
        <taxon>Ditrysia</taxon>
        <taxon>Pyraloidea</taxon>
        <taxon>Crambidae</taxon>
        <taxon>Pyraustinae</taxon>
        <taxon>Loxostege</taxon>
    </lineage>
</organism>
<protein>
    <submittedName>
        <fullName evidence="7">Uncharacterized protein</fullName>
    </submittedName>
</protein>
<feature type="region of interest" description="Disordered" evidence="5">
    <location>
        <begin position="755"/>
        <end position="865"/>
    </location>
</feature>
<dbReference type="InterPro" id="IPR036259">
    <property type="entry name" value="MFS_trans_sf"/>
</dbReference>
<feature type="transmembrane region" description="Helical" evidence="6">
    <location>
        <begin position="120"/>
        <end position="138"/>
    </location>
</feature>
<dbReference type="GO" id="GO:0016020">
    <property type="term" value="C:membrane"/>
    <property type="evidence" value="ECO:0007669"/>
    <property type="project" value="UniProtKB-SubCell"/>
</dbReference>
<dbReference type="PANTHER" id="PTHR24064">
    <property type="entry name" value="SOLUTE CARRIER FAMILY 22 MEMBER"/>
    <property type="match status" value="1"/>
</dbReference>
<evidence type="ECO:0000256" key="5">
    <source>
        <dbReference type="SAM" id="MobiDB-lite"/>
    </source>
</evidence>
<gene>
    <name evidence="7" type="ORF">ABMA28_003808</name>
</gene>
<feature type="compositionally biased region" description="Polar residues" evidence="5">
    <location>
        <begin position="856"/>
        <end position="865"/>
    </location>
</feature>
<feature type="region of interest" description="Disordered" evidence="5">
    <location>
        <begin position="1006"/>
        <end position="1055"/>
    </location>
</feature>
<feature type="compositionally biased region" description="Polar residues" evidence="5">
    <location>
        <begin position="504"/>
        <end position="515"/>
    </location>
</feature>
<evidence type="ECO:0000256" key="1">
    <source>
        <dbReference type="ARBA" id="ARBA00004141"/>
    </source>
</evidence>
<keyword evidence="3 6" id="KW-1133">Transmembrane helix</keyword>
<reference evidence="7 8" key="1">
    <citation type="submission" date="2024-06" db="EMBL/GenBank/DDBJ databases">
        <title>A chromosome-level genome assembly of beet webworm, Loxostege sticticalis.</title>
        <authorList>
            <person name="Zhang Y."/>
        </authorList>
    </citation>
    <scope>NUCLEOTIDE SEQUENCE [LARGE SCALE GENOMIC DNA]</scope>
    <source>
        <strain evidence="7">AQ028</strain>
        <tissue evidence="7">Male pupae</tissue>
    </source>
</reference>
<evidence type="ECO:0000313" key="8">
    <source>
        <dbReference type="Proteomes" id="UP001549921"/>
    </source>
</evidence>
<feature type="transmembrane region" description="Helical" evidence="6">
    <location>
        <begin position="144"/>
        <end position="168"/>
    </location>
</feature>
<feature type="compositionally biased region" description="Polar residues" evidence="5">
    <location>
        <begin position="817"/>
        <end position="847"/>
    </location>
</feature>
<dbReference type="SUPFAM" id="SSF103473">
    <property type="entry name" value="MFS general substrate transporter"/>
    <property type="match status" value="1"/>
</dbReference>
<sequence length="1055" mass="118591">MSEDAIEKVIGRFGRYQTWILFLLFVGRLPAEFELSNVVFLLPKTDYKCLDDGVQNATNYCPCQNPEFDTSTIVSSVTSDFQLICNRKALSSLTQSMLQVGIAAGSLFYGHISDRFGRKIAVVLALMCNCIFSTLSTFSSQLWMVIVCRFLSGTALGGTMLCCFVIIIELSGKSFRAQSMAIIESAFIAAYLLLPIIAYNVREWRHLQLSTSTAWFVVVVYYWLIPESPRWLITVGRKKEAVAVLTKIAKRYKIIAHSYTVYALARAKCTAHRGAGQRLRHLTFPRYKSAVSSAEADHCLPTLLDTRNTCRFEMRWIALVIFSAALLMTWAEPDPKKYKPEVKDKDKAANASLTDEERKFLREVEAKFGVKDEVPTESAKIDIKTNINANGTIKAPFPAVIAIEIVNDTDASTKGKRTIDANLGYGYRTNNGYTYTYFGKPQEKGKFMIYPYSQEDIPPAQPTTYNHGSSGTYTTASTHVEIQPSRAYELIDVKDEQNSYQYNKPTPSPHTNYQNIKGLVSPPPPYTSSESHQEAPQTHPSTLYTTYNGHDFSALSGKFPTVMSNYLVDSSQLLKNPQYQNAGLNQDYVKTHSSQLGQRVVPVLVLRIPSSFLKQPTAELYSSLPNNYPVSHYLNNVNLQEVVNNYFKKIGYSFAPQVMTYQNSLLSEPAPTPAVASHEPHNYANPHVNPSYTQADYSGVQYSAVQPVMAKYPTMYTRKEQYYVPMVQQYQQPEQQYEYTFQYTPQSEHPQAYYGSQYSQSAEVSQSQHAAADQSNGGHAEYGVPQQAANYETSEPAAEYGTPEAQSQDQAAPAVSYESSQVASQEYGTPKEQTVEYTPQQTISSEYGSPKYQLPTYGSTQGRSRYQTPKETLAIYSQMSHAMANYASSGSPSYYYQKQAGDESGENGLVLSENYPSKDHTIATVLPLSYKRDKKPNTASVQTVSYVTPMPYSSKYQMPYKIMVPQTVLRNPSAEKVSYVNSHSIPYNQLVNQEYNPEAEYTVPTQYIPVGKQKPSSYPRNYHSHPKRSAKPEKSESHSTQMKRRAEKNDHKKTT</sequence>
<keyword evidence="2 6" id="KW-0812">Transmembrane</keyword>
<dbReference type="Proteomes" id="UP001549921">
    <property type="component" value="Unassembled WGS sequence"/>
</dbReference>
<comment type="subcellular location">
    <subcellularLocation>
        <location evidence="1">Membrane</location>
        <topology evidence="1">Multi-pass membrane protein</topology>
    </subcellularLocation>
</comment>
<name>A0ABD0ST75_LOXSC</name>
<dbReference type="AlphaFoldDB" id="A0ABD0ST75"/>
<feature type="region of interest" description="Disordered" evidence="5">
    <location>
        <begin position="504"/>
        <end position="541"/>
    </location>
</feature>
<evidence type="ECO:0000256" key="3">
    <source>
        <dbReference type="ARBA" id="ARBA00022989"/>
    </source>
</evidence>
<feature type="compositionally biased region" description="Polar residues" evidence="5">
    <location>
        <begin position="755"/>
        <end position="777"/>
    </location>
</feature>
<keyword evidence="4 6" id="KW-0472">Membrane</keyword>
<dbReference type="Gene3D" id="1.20.1250.20">
    <property type="entry name" value="MFS general substrate transporter like domains"/>
    <property type="match status" value="1"/>
</dbReference>
<evidence type="ECO:0000313" key="7">
    <source>
        <dbReference type="EMBL" id="KAL0828905.1"/>
    </source>
</evidence>
<evidence type="ECO:0000256" key="6">
    <source>
        <dbReference type="SAM" id="Phobius"/>
    </source>
</evidence>
<accession>A0ABD0ST75</accession>